<gene>
    <name evidence="1" type="ordered locus">SYNW0643</name>
</gene>
<sequence length="386" mass="43625">MIPDPYTQSIMQKALEAHMTSSLCLSVLIGCPASPTLLPENPCLIINAESIDRKELIAQESFCAHYRELSADDVVLLNQTVISELDHQIVEWHSFSDRRFNGPSQLSEFSEQYPNLRLVESRKIEGITLSTVLVDQKSLSDPLSTFELILREGDPLVVLQSAKEWLARCTRITLRGLVTSSKSREAAEAFLGASGFCKSSVDSCVWTPELEVSSLHLSLIRCGLLALFNADVYRELYPQTQEMTDVELIDHWLSQPDFRDVSKIMKDATQRNPTPLAELTDQDPALQLLQNIFPFDFYRSQRTDLSQIPNRELINHYWTHGQYEGIDLSESNVKNVLGKDQSLQVNRLNTRIHELEHLLSCANAQISAMQKLIVSSRDSGATNEQY</sequence>
<name>Q7U8H5_PARMW</name>
<keyword evidence="2" id="KW-1185">Reference proteome</keyword>
<dbReference type="KEGG" id="syw:SYNW0643"/>
<proteinExistence type="predicted"/>
<dbReference type="STRING" id="84588.SYNW0643"/>
<evidence type="ECO:0000313" key="2">
    <source>
        <dbReference type="Proteomes" id="UP000001422"/>
    </source>
</evidence>
<organism evidence="1 2">
    <name type="scientific">Parasynechococcus marenigrum (strain WH8102)</name>
    <dbReference type="NCBI Taxonomy" id="84588"/>
    <lineage>
        <taxon>Bacteria</taxon>
        <taxon>Bacillati</taxon>
        <taxon>Cyanobacteriota</taxon>
        <taxon>Cyanophyceae</taxon>
        <taxon>Synechococcales</taxon>
        <taxon>Prochlorococcaceae</taxon>
        <taxon>Parasynechococcus</taxon>
        <taxon>Parasynechococcus marenigrum</taxon>
    </lineage>
</organism>
<reference evidence="1 2" key="1">
    <citation type="journal article" date="2003" name="Nature">
        <title>The genome of a motile marine Synechococcus.</title>
        <authorList>
            <person name="Palenik B."/>
            <person name="Brahamsha B."/>
            <person name="Larimer F."/>
            <person name="Land M."/>
            <person name="Hauser L."/>
            <person name="Chain P."/>
            <person name="Lamerdin J."/>
            <person name="Regala W."/>
            <person name="Allen E.A."/>
            <person name="McCarren J."/>
            <person name="Paulsen I."/>
            <person name="Dufresne A."/>
            <person name="Partensky F."/>
            <person name="Webb E."/>
            <person name="Waterbury J."/>
        </authorList>
    </citation>
    <scope>NUCLEOTIDE SEQUENCE [LARGE SCALE GENOMIC DNA]</scope>
    <source>
        <strain evidence="1 2">WH8102</strain>
    </source>
</reference>
<dbReference type="EMBL" id="BX569690">
    <property type="protein sequence ID" value="CAE07158.1"/>
    <property type="molecule type" value="Genomic_DNA"/>
</dbReference>
<evidence type="ECO:0000313" key="1">
    <source>
        <dbReference type="EMBL" id="CAE07158.1"/>
    </source>
</evidence>
<dbReference type="Proteomes" id="UP000001422">
    <property type="component" value="Chromosome"/>
</dbReference>
<dbReference type="eggNOG" id="ENOG5030Y2K">
    <property type="taxonomic scope" value="Bacteria"/>
</dbReference>
<protein>
    <submittedName>
        <fullName evidence="1">Uncharacterized protein</fullName>
    </submittedName>
</protein>
<dbReference type="HOGENOM" id="CLU_715573_0_0_3"/>
<dbReference type="AlphaFoldDB" id="Q7U8H5"/>
<accession>Q7U8H5</accession>